<gene>
    <name evidence="3" type="ORF">RM572_16925</name>
</gene>
<name>A0ABU2NTX5_9ACTN</name>
<feature type="region of interest" description="Disordered" evidence="1">
    <location>
        <begin position="419"/>
        <end position="464"/>
    </location>
</feature>
<feature type="region of interest" description="Disordered" evidence="1">
    <location>
        <begin position="1"/>
        <end position="210"/>
    </location>
</feature>
<dbReference type="EMBL" id="JAVREQ010000014">
    <property type="protein sequence ID" value="MDT0380439.1"/>
    <property type="molecule type" value="Genomic_DNA"/>
</dbReference>
<evidence type="ECO:0000256" key="1">
    <source>
        <dbReference type="SAM" id="MobiDB-lite"/>
    </source>
</evidence>
<accession>A0ABU2NTX5</accession>
<feature type="compositionally biased region" description="Low complexity" evidence="1">
    <location>
        <begin position="142"/>
        <end position="167"/>
    </location>
</feature>
<dbReference type="Proteomes" id="UP001183414">
    <property type="component" value="Unassembled WGS sequence"/>
</dbReference>
<comment type="caution">
    <text evidence="3">The sequence shown here is derived from an EMBL/GenBank/DDBJ whole genome shotgun (WGS) entry which is preliminary data.</text>
</comment>
<sequence>MSDQGEADRPRPADVPATGARPERERGVGGDTWWGRLYDPDAPDTGGSGAADTIDDRFASARAVGASTTGSLAPAPPEEDAPGLVDGAPAPSPAPAPEAPAPAPPPAPTPPPGSAPPRTPAPSSASPDPVEAVDPLGDAGLPEAVDPAAPVDAVEAADPATDDAVPGDAPPRESVGRPRRAPAPPPSPRPAGRTRWRGMRGAFGPAVRPPGYAAAPRRLLQPPEPGVLADADPGALSDLVPDTVLDGARHASLVLRAVSARGGSARQRGEPRGDALLTACFGTGREALLFVAVAKGGPPGNGGVADGGGTGSVPAGRRAARELCQTIGEAVGRSRARLVEDIVTDRRATLSSGLKRLTDRCYGRLRAQAAALSLAPDAYRADLRCLLLPADPDCATRVVFGTGSGGLFRLRDGEWTDLEPVEEHAPPPPRRSAVQLPDPRLPRGEGDEEDGAEQGDGAAGRALPPPFRFRVVATEPGDALLLCSAGLAVPLRGDPAFADTLASRWAGADEPPAPATFLTDVQEPAPAYGDDRTAVAVWQVPTG</sequence>
<protein>
    <submittedName>
        <fullName evidence="3">Protein phosphatase 2C domain-containing protein</fullName>
    </submittedName>
</protein>
<dbReference type="InterPro" id="IPR001932">
    <property type="entry name" value="PPM-type_phosphatase-like_dom"/>
</dbReference>
<dbReference type="Pfam" id="PF13672">
    <property type="entry name" value="PP2C_2"/>
    <property type="match status" value="1"/>
</dbReference>
<evidence type="ECO:0000313" key="4">
    <source>
        <dbReference type="Proteomes" id="UP001183414"/>
    </source>
</evidence>
<evidence type="ECO:0000259" key="2">
    <source>
        <dbReference type="Pfam" id="PF13672"/>
    </source>
</evidence>
<feature type="compositionally biased region" description="Basic and acidic residues" evidence="1">
    <location>
        <begin position="1"/>
        <end position="12"/>
    </location>
</feature>
<organism evidence="3 4">
    <name type="scientific">Streptomyces hazeniae</name>
    <dbReference type="NCBI Taxonomy" id="3075538"/>
    <lineage>
        <taxon>Bacteria</taxon>
        <taxon>Bacillati</taxon>
        <taxon>Actinomycetota</taxon>
        <taxon>Actinomycetes</taxon>
        <taxon>Kitasatosporales</taxon>
        <taxon>Streptomycetaceae</taxon>
        <taxon>Streptomyces</taxon>
    </lineage>
</organism>
<feature type="compositionally biased region" description="Pro residues" evidence="1">
    <location>
        <begin position="90"/>
        <end position="120"/>
    </location>
</feature>
<keyword evidence="4" id="KW-1185">Reference proteome</keyword>
<dbReference type="RefSeq" id="WP_311674192.1">
    <property type="nucleotide sequence ID" value="NZ_JAVREQ010000014.1"/>
</dbReference>
<feature type="domain" description="PPM-type phosphatase" evidence="2">
    <location>
        <begin position="261"/>
        <end position="511"/>
    </location>
</feature>
<reference evidence="4" key="1">
    <citation type="submission" date="2023-07" db="EMBL/GenBank/DDBJ databases">
        <title>30 novel species of actinomycetes from the DSMZ collection.</title>
        <authorList>
            <person name="Nouioui I."/>
        </authorList>
    </citation>
    <scope>NUCLEOTIDE SEQUENCE [LARGE SCALE GENOMIC DNA]</scope>
    <source>
        <strain evidence="4">DSM 42041</strain>
    </source>
</reference>
<proteinExistence type="predicted"/>
<evidence type="ECO:0000313" key="3">
    <source>
        <dbReference type="EMBL" id="MDT0380439.1"/>
    </source>
</evidence>